<sequence length="133" mass="14886">MCQNITTNSAAVFPNTISDYFNKVERQLKDVPPQNMLNCDEANLSDDSEKNRIIAKRRYKYPETLMISTKSSILVMFATACDNSSNLDANNLHDLNSSLHLASKTNSSSEDGEEEKCQSEAKELKSEHQAVSH</sequence>
<dbReference type="AlphaFoldDB" id="A0A8K0CWS7"/>
<proteinExistence type="predicted"/>
<feature type="compositionally biased region" description="Basic and acidic residues" evidence="1">
    <location>
        <begin position="115"/>
        <end position="133"/>
    </location>
</feature>
<keyword evidence="3" id="KW-1185">Reference proteome</keyword>
<feature type="region of interest" description="Disordered" evidence="1">
    <location>
        <begin position="102"/>
        <end position="133"/>
    </location>
</feature>
<organism evidence="2 3">
    <name type="scientific">Ignelater luminosus</name>
    <name type="common">Cucubano</name>
    <name type="synonym">Pyrophorus luminosus</name>
    <dbReference type="NCBI Taxonomy" id="2038154"/>
    <lineage>
        <taxon>Eukaryota</taxon>
        <taxon>Metazoa</taxon>
        <taxon>Ecdysozoa</taxon>
        <taxon>Arthropoda</taxon>
        <taxon>Hexapoda</taxon>
        <taxon>Insecta</taxon>
        <taxon>Pterygota</taxon>
        <taxon>Neoptera</taxon>
        <taxon>Endopterygota</taxon>
        <taxon>Coleoptera</taxon>
        <taxon>Polyphaga</taxon>
        <taxon>Elateriformia</taxon>
        <taxon>Elateroidea</taxon>
        <taxon>Elateridae</taxon>
        <taxon>Agrypninae</taxon>
        <taxon>Pyrophorini</taxon>
        <taxon>Ignelater</taxon>
    </lineage>
</organism>
<evidence type="ECO:0000256" key="1">
    <source>
        <dbReference type="SAM" id="MobiDB-lite"/>
    </source>
</evidence>
<gene>
    <name evidence="2" type="ORF">ILUMI_11144</name>
</gene>
<accession>A0A8K0CWS7</accession>
<reference evidence="2" key="1">
    <citation type="submission" date="2019-08" db="EMBL/GenBank/DDBJ databases">
        <title>The genome of the North American firefly Photinus pyralis.</title>
        <authorList>
            <consortium name="Photinus pyralis genome working group"/>
            <person name="Fallon T.R."/>
            <person name="Sander Lower S.E."/>
            <person name="Weng J.-K."/>
        </authorList>
    </citation>
    <scope>NUCLEOTIDE SEQUENCE</scope>
    <source>
        <strain evidence="2">TRF0915ILg1</strain>
        <tissue evidence="2">Whole body</tissue>
    </source>
</reference>
<dbReference type="OrthoDB" id="8193167at2759"/>
<name>A0A8K0CWS7_IGNLU</name>
<comment type="caution">
    <text evidence="2">The sequence shown here is derived from an EMBL/GenBank/DDBJ whole genome shotgun (WGS) entry which is preliminary data.</text>
</comment>
<dbReference type="Proteomes" id="UP000801492">
    <property type="component" value="Unassembled WGS sequence"/>
</dbReference>
<evidence type="ECO:0000313" key="3">
    <source>
        <dbReference type="Proteomes" id="UP000801492"/>
    </source>
</evidence>
<dbReference type="EMBL" id="VTPC01006330">
    <property type="protein sequence ID" value="KAF2895029.1"/>
    <property type="molecule type" value="Genomic_DNA"/>
</dbReference>
<protein>
    <submittedName>
        <fullName evidence="2">Uncharacterized protein</fullName>
    </submittedName>
</protein>
<evidence type="ECO:0000313" key="2">
    <source>
        <dbReference type="EMBL" id="KAF2895029.1"/>
    </source>
</evidence>